<evidence type="ECO:0000256" key="2">
    <source>
        <dbReference type="ARBA" id="ARBA00009347"/>
    </source>
</evidence>
<reference evidence="9 10" key="1">
    <citation type="submission" date="2020-04" db="EMBL/GenBank/DDBJ databases">
        <title>Pseudoalteromonas caenipelagi sp. nov., isolated from a tidal flat.</title>
        <authorList>
            <person name="Park S."/>
            <person name="Yoon J.-H."/>
        </authorList>
    </citation>
    <scope>NUCLEOTIDE SEQUENCE [LARGE SCALE GENOMIC DNA]</scope>
    <source>
        <strain evidence="9 10">JBTF-M23</strain>
    </source>
</reference>
<dbReference type="GO" id="GO:0050660">
    <property type="term" value="F:flavin adenine dinucleotide binding"/>
    <property type="evidence" value="ECO:0007669"/>
    <property type="project" value="InterPro"/>
</dbReference>
<evidence type="ECO:0000259" key="8">
    <source>
        <dbReference type="Pfam" id="PF02771"/>
    </source>
</evidence>
<evidence type="ECO:0000256" key="1">
    <source>
        <dbReference type="ARBA" id="ARBA00001974"/>
    </source>
</evidence>
<dbReference type="SUPFAM" id="SSF56645">
    <property type="entry name" value="Acyl-CoA dehydrogenase NM domain-like"/>
    <property type="match status" value="1"/>
</dbReference>
<evidence type="ECO:0000256" key="5">
    <source>
        <dbReference type="RuleBase" id="RU362125"/>
    </source>
</evidence>
<feature type="domain" description="Acyl-CoA oxidase/dehydrogenase middle" evidence="7">
    <location>
        <begin position="126"/>
        <end position="221"/>
    </location>
</feature>
<dbReference type="InterPro" id="IPR037069">
    <property type="entry name" value="AcylCoA_DH/ox_N_sf"/>
</dbReference>
<feature type="domain" description="Acyl-CoA dehydrogenase/oxidase C-terminal" evidence="6">
    <location>
        <begin position="240"/>
        <end position="385"/>
    </location>
</feature>
<dbReference type="PANTHER" id="PTHR43884">
    <property type="entry name" value="ACYL-COA DEHYDROGENASE"/>
    <property type="match status" value="1"/>
</dbReference>
<dbReference type="GO" id="GO:0003995">
    <property type="term" value="F:acyl-CoA dehydrogenase activity"/>
    <property type="evidence" value="ECO:0007669"/>
    <property type="project" value="TreeGrafter"/>
</dbReference>
<dbReference type="SUPFAM" id="SSF47203">
    <property type="entry name" value="Acyl-CoA dehydrogenase C-terminal domain-like"/>
    <property type="match status" value="1"/>
</dbReference>
<sequence>MNEHNNAVIHQVQHLENNLGDPTQETSVINFARSVTIDEQQMFPREYLNHLHSLNYFDRFVPHSLGGSLSDFSELLMACRLVSRRDLNAAIASGQTMLGALPVWLCGSDAQKKRLSSHILQGHLGCLALTEKKHGSNLLASEVTATVDQDGYRLNGEKWLINNATQGHTMTLLVRKIEPNGRESLAVMLLDKAQLSDYESIEKISTHGIRCADISGIRFHNTLVAKDCLIETTEPGIFGVLKALQISRILCAGFSLGAFDTCLRVTYEFAQNRALYQKTVLSMPTVQQGLGRSFAKLLLAEMLATASIRAVSHASRSLSMYSAACKYWVPRQTELALDELKVILGARYYLREEHFHGIFQKMLRDNAVVSLFDGSSQVNLGLISAQTNAISAQLLATPNCHEQLNQWFNLDESKPFAALDQQQFAINNAGQDPILSSFLAYFGDSSHNHLPPSVMTQCLILKQHILSWCDDVQTLQQSEQNEPTSVVRFNKAKQYTTLLSAACCALFIIHNETHPLLGNADIATDLLSLALNDDDMWQPSKALLEALDDQNQQHKLFSLFPISLAK</sequence>
<dbReference type="PANTHER" id="PTHR43884:SF19">
    <property type="entry name" value="ACYL-COA DEHYDROGENASE FADE4-RELATED"/>
    <property type="match status" value="1"/>
</dbReference>
<dbReference type="RefSeq" id="WP_171624979.1">
    <property type="nucleotide sequence ID" value="NZ_JABBPG010000002.1"/>
</dbReference>
<gene>
    <name evidence="9" type="ORF">HG263_04980</name>
</gene>
<dbReference type="Gene3D" id="1.10.540.10">
    <property type="entry name" value="Acyl-CoA dehydrogenase/oxidase, N-terminal domain"/>
    <property type="match status" value="1"/>
</dbReference>
<comment type="caution">
    <text evidence="9">The sequence shown here is derived from an EMBL/GenBank/DDBJ whole genome shotgun (WGS) entry which is preliminary data.</text>
</comment>
<dbReference type="Pfam" id="PF00441">
    <property type="entry name" value="Acyl-CoA_dh_1"/>
    <property type="match status" value="1"/>
</dbReference>
<dbReference type="Gene3D" id="1.20.140.10">
    <property type="entry name" value="Butyryl-CoA Dehydrogenase, subunit A, domain 3"/>
    <property type="match status" value="1"/>
</dbReference>
<dbReference type="Proteomes" id="UP000586305">
    <property type="component" value="Unassembled WGS sequence"/>
</dbReference>
<protein>
    <submittedName>
        <fullName evidence="9">Acyl-CoA dehydrogenase family protein</fullName>
    </submittedName>
</protein>
<dbReference type="CDD" id="cd00567">
    <property type="entry name" value="ACAD"/>
    <property type="match status" value="1"/>
</dbReference>
<dbReference type="EMBL" id="JABBPG010000002">
    <property type="protein sequence ID" value="NOU49889.1"/>
    <property type="molecule type" value="Genomic_DNA"/>
</dbReference>
<evidence type="ECO:0000259" key="7">
    <source>
        <dbReference type="Pfam" id="PF02770"/>
    </source>
</evidence>
<comment type="cofactor">
    <cofactor evidence="1 5">
        <name>FAD</name>
        <dbReference type="ChEBI" id="CHEBI:57692"/>
    </cofactor>
</comment>
<name>A0A849V8K6_9GAMM</name>
<keyword evidence="10" id="KW-1185">Reference proteome</keyword>
<dbReference type="InterPro" id="IPR009100">
    <property type="entry name" value="AcylCoA_DH/oxidase_NM_dom_sf"/>
</dbReference>
<evidence type="ECO:0000256" key="3">
    <source>
        <dbReference type="ARBA" id="ARBA00022630"/>
    </source>
</evidence>
<feature type="domain" description="Acyl-CoA dehydrogenase/oxidase N-terminal" evidence="8">
    <location>
        <begin position="36"/>
        <end position="122"/>
    </location>
</feature>
<proteinExistence type="inferred from homology"/>
<dbReference type="InterPro" id="IPR009075">
    <property type="entry name" value="AcylCo_DH/oxidase_C"/>
</dbReference>
<dbReference type="InterPro" id="IPR036250">
    <property type="entry name" value="AcylCo_DH-like_C"/>
</dbReference>
<dbReference type="Pfam" id="PF02771">
    <property type="entry name" value="Acyl-CoA_dh_N"/>
    <property type="match status" value="1"/>
</dbReference>
<evidence type="ECO:0000256" key="4">
    <source>
        <dbReference type="ARBA" id="ARBA00022827"/>
    </source>
</evidence>
<evidence type="ECO:0000313" key="10">
    <source>
        <dbReference type="Proteomes" id="UP000586305"/>
    </source>
</evidence>
<organism evidence="9 10">
    <name type="scientific">Pseudoalteromonas caenipelagi</name>
    <dbReference type="NCBI Taxonomy" id="2726988"/>
    <lineage>
        <taxon>Bacteria</taxon>
        <taxon>Pseudomonadati</taxon>
        <taxon>Pseudomonadota</taxon>
        <taxon>Gammaproteobacteria</taxon>
        <taxon>Alteromonadales</taxon>
        <taxon>Pseudoalteromonadaceae</taxon>
        <taxon>Pseudoalteromonas</taxon>
    </lineage>
</organism>
<evidence type="ECO:0000259" key="6">
    <source>
        <dbReference type="Pfam" id="PF00441"/>
    </source>
</evidence>
<dbReference type="Gene3D" id="2.40.110.10">
    <property type="entry name" value="Butyryl-CoA Dehydrogenase, subunit A, domain 2"/>
    <property type="match status" value="1"/>
</dbReference>
<dbReference type="InterPro" id="IPR006091">
    <property type="entry name" value="Acyl-CoA_Oxase/DH_mid-dom"/>
</dbReference>
<dbReference type="Pfam" id="PF02770">
    <property type="entry name" value="Acyl-CoA_dh_M"/>
    <property type="match status" value="1"/>
</dbReference>
<comment type="similarity">
    <text evidence="2 5">Belongs to the acyl-CoA dehydrogenase family.</text>
</comment>
<accession>A0A849V8K6</accession>
<keyword evidence="4 5" id="KW-0274">FAD</keyword>
<keyword evidence="3 5" id="KW-0285">Flavoprotein</keyword>
<keyword evidence="5" id="KW-0560">Oxidoreductase</keyword>
<dbReference type="InterPro" id="IPR013786">
    <property type="entry name" value="AcylCoA_DH/ox_N"/>
</dbReference>
<dbReference type="InterPro" id="IPR046373">
    <property type="entry name" value="Acyl-CoA_Oxase/DH_mid-dom_sf"/>
</dbReference>
<dbReference type="AlphaFoldDB" id="A0A849V8K6"/>
<evidence type="ECO:0000313" key="9">
    <source>
        <dbReference type="EMBL" id="NOU49889.1"/>
    </source>
</evidence>
<dbReference type="GO" id="GO:0005886">
    <property type="term" value="C:plasma membrane"/>
    <property type="evidence" value="ECO:0007669"/>
    <property type="project" value="TreeGrafter"/>
</dbReference>